<dbReference type="InterPro" id="IPR036105">
    <property type="entry name" value="DiNase_FeMo-co_biosyn_sf"/>
</dbReference>
<proteinExistence type="predicted"/>
<dbReference type="RefSeq" id="WP_055267377.1">
    <property type="nucleotide sequence ID" value="NZ_CABIXQ010000021.1"/>
</dbReference>
<organism evidence="2 3">
    <name type="scientific">Clostridium disporicum</name>
    <dbReference type="NCBI Taxonomy" id="84024"/>
    <lineage>
        <taxon>Bacteria</taxon>
        <taxon>Bacillati</taxon>
        <taxon>Bacillota</taxon>
        <taxon>Clostridia</taxon>
        <taxon>Eubacteriales</taxon>
        <taxon>Clostridiaceae</taxon>
        <taxon>Clostridium</taxon>
    </lineage>
</organism>
<dbReference type="Pfam" id="PF02579">
    <property type="entry name" value="Nitro_FeMo-Co"/>
    <property type="match status" value="1"/>
</dbReference>
<sequence>MKVCFPINTNEGMNSIPYNHFGSAKMFIVVDSETKEVKTINNGNLDHEHGKCQPIKALCGEVVDAIVVSGIGQGAISKLKSMGIKVFKATDGTVEKNIELINKNELKEFDNSNICVHHDCGSHK</sequence>
<dbReference type="InterPro" id="IPR003731">
    <property type="entry name" value="Di-Nase_FeMo-co_biosynth"/>
</dbReference>
<accession>A0A174JG26</accession>
<evidence type="ECO:0000259" key="1">
    <source>
        <dbReference type="Pfam" id="PF02579"/>
    </source>
</evidence>
<dbReference type="OrthoDB" id="9807451at2"/>
<dbReference type="InterPro" id="IPR033913">
    <property type="entry name" value="MTH1175_dom"/>
</dbReference>
<protein>
    <submittedName>
        <fullName evidence="2">ArsR family transcriptional regulator</fullName>
    </submittedName>
</protein>
<dbReference type="EMBL" id="CYZX01000021">
    <property type="protein sequence ID" value="CUO96145.1"/>
    <property type="molecule type" value="Genomic_DNA"/>
</dbReference>
<dbReference type="CDD" id="cd00851">
    <property type="entry name" value="MTH1175"/>
    <property type="match status" value="1"/>
</dbReference>
<evidence type="ECO:0000313" key="3">
    <source>
        <dbReference type="Proteomes" id="UP000095594"/>
    </source>
</evidence>
<dbReference type="AlphaFoldDB" id="A0A174JG26"/>
<dbReference type="Gene3D" id="3.30.420.130">
    <property type="entry name" value="Dinitrogenase iron-molybdenum cofactor biosynthesis domain"/>
    <property type="match status" value="1"/>
</dbReference>
<dbReference type="PANTHER" id="PTHR42983:SF1">
    <property type="entry name" value="IRON-MOLYBDENUM PROTEIN"/>
    <property type="match status" value="1"/>
</dbReference>
<dbReference type="PANTHER" id="PTHR42983">
    <property type="entry name" value="DINITROGENASE IRON-MOLYBDENUM COFACTOR PROTEIN-RELATED"/>
    <property type="match status" value="1"/>
</dbReference>
<gene>
    <name evidence="2" type="ORF">ERS852471_02694</name>
</gene>
<evidence type="ECO:0000313" key="2">
    <source>
        <dbReference type="EMBL" id="CUO96145.1"/>
    </source>
</evidence>
<feature type="domain" description="Dinitrogenase iron-molybdenum cofactor biosynthesis" evidence="1">
    <location>
        <begin position="18"/>
        <end position="101"/>
    </location>
</feature>
<dbReference type="SUPFAM" id="SSF53146">
    <property type="entry name" value="Nitrogenase accessory factor-like"/>
    <property type="match status" value="1"/>
</dbReference>
<dbReference type="Proteomes" id="UP000095594">
    <property type="component" value="Unassembled WGS sequence"/>
</dbReference>
<name>A0A174JG26_9CLOT</name>
<reference evidence="2 3" key="1">
    <citation type="submission" date="2015-09" db="EMBL/GenBank/DDBJ databases">
        <authorList>
            <consortium name="Pathogen Informatics"/>
        </authorList>
    </citation>
    <scope>NUCLEOTIDE SEQUENCE [LARGE SCALE GENOMIC DNA]</scope>
    <source>
        <strain evidence="2 3">2789STDY5834856</strain>
    </source>
</reference>